<evidence type="ECO:0000313" key="2">
    <source>
        <dbReference type="EMBL" id="KAF7123634.1"/>
    </source>
</evidence>
<proteinExistence type="predicted"/>
<keyword evidence="1" id="KW-0472">Membrane</keyword>
<comment type="caution">
    <text evidence="2">The sequence shown here is derived from an EMBL/GenBank/DDBJ whole genome shotgun (WGS) entry which is preliminary data.</text>
</comment>
<protein>
    <submittedName>
        <fullName evidence="2">Uncharacterized protein</fullName>
    </submittedName>
</protein>
<keyword evidence="1" id="KW-0812">Transmembrane</keyword>
<gene>
    <name evidence="2" type="ORF">RHSIM_Rhsim12G0141700</name>
</gene>
<feature type="transmembrane region" description="Helical" evidence="1">
    <location>
        <begin position="38"/>
        <end position="57"/>
    </location>
</feature>
<reference evidence="2" key="1">
    <citation type="submission" date="2019-11" db="EMBL/GenBank/DDBJ databases">
        <authorList>
            <person name="Liu Y."/>
            <person name="Hou J."/>
            <person name="Li T.-Q."/>
            <person name="Guan C.-H."/>
            <person name="Wu X."/>
            <person name="Wu H.-Z."/>
            <person name="Ling F."/>
            <person name="Zhang R."/>
            <person name="Shi X.-G."/>
            <person name="Ren J.-P."/>
            <person name="Chen E.-F."/>
            <person name="Sun J.-M."/>
        </authorList>
    </citation>
    <scope>NUCLEOTIDE SEQUENCE</scope>
    <source>
        <strain evidence="2">Adult_tree_wgs_1</strain>
        <tissue evidence="2">Leaves</tissue>
    </source>
</reference>
<dbReference type="Proteomes" id="UP000626092">
    <property type="component" value="Unassembled WGS sequence"/>
</dbReference>
<dbReference type="PANTHER" id="PTHR37199:SF2">
    <property type="entry name" value="MEMBRANE LIPOPROTEIN"/>
    <property type="match status" value="1"/>
</dbReference>
<name>A0A834L8J7_RHOSS</name>
<dbReference type="OrthoDB" id="1106094at2759"/>
<feature type="transmembrane region" description="Helical" evidence="1">
    <location>
        <begin position="104"/>
        <end position="124"/>
    </location>
</feature>
<keyword evidence="1" id="KW-1133">Transmembrane helix</keyword>
<dbReference type="AlphaFoldDB" id="A0A834L8J7"/>
<accession>A0A834L8J7</accession>
<organism evidence="2 3">
    <name type="scientific">Rhododendron simsii</name>
    <name type="common">Sims's rhododendron</name>
    <dbReference type="NCBI Taxonomy" id="118357"/>
    <lineage>
        <taxon>Eukaryota</taxon>
        <taxon>Viridiplantae</taxon>
        <taxon>Streptophyta</taxon>
        <taxon>Embryophyta</taxon>
        <taxon>Tracheophyta</taxon>
        <taxon>Spermatophyta</taxon>
        <taxon>Magnoliopsida</taxon>
        <taxon>eudicotyledons</taxon>
        <taxon>Gunneridae</taxon>
        <taxon>Pentapetalae</taxon>
        <taxon>asterids</taxon>
        <taxon>Ericales</taxon>
        <taxon>Ericaceae</taxon>
        <taxon>Ericoideae</taxon>
        <taxon>Rhodoreae</taxon>
        <taxon>Rhododendron</taxon>
    </lineage>
</organism>
<dbReference type="PANTHER" id="PTHR37199">
    <property type="entry name" value="TRANSMEMBRANE PROTEIN"/>
    <property type="match status" value="1"/>
</dbReference>
<dbReference type="EMBL" id="WJXA01000012">
    <property type="protein sequence ID" value="KAF7123634.1"/>
    <property type="molecule type" value="Genomic_DNA"/>
</dbReference>
<keyword evidence="3" id="KW-1185">Reference proteome</keyword>
<evidence type="ECO:0000313" key="3">
    <source>
        <dbReference type="Proteomes" id="UP000626092"/>
    </source>
</evidence>
<sequence>MRGRVWFSVHAIVSECLPLGEVGSESYYMKRYCCSGRTTYYTLVIVGAGFYGNSPVWTYGNKYKKPVGVGCNNSQKKTHTHTQMVREMKEVITRDGGGLSEAYLVLWSVLVTFTLIWVLIFSCVEGASKDKTSAADSSQVYGSGCAADCGAACGG</sequence>
<evidence type="ECO:0000256" key="1">
    <source>
        <dbReference type="SAM" id="Phobius"/>
    </source>
</evidence>